<comment type="caution">
    <text evidence="8">The sequence shown here is derived from an EMBL/GenBank/DDBJ whole genome shotgun (WGS) entry which is preliminary data.</text>
</comment>
<comment type="subunit">
    <text evidence="5">Binds ribosomal protein uS19.</text>
</comment>
<evidence type="ECO:0000259" key="7">
    <source>
        <dbReference type="Pfam" id="PF24986"/>
    </source>
</evidence>
<dbReference type="EMBL" id="JACEIQ010000009">
    <property type="protein sequence ID" value="MBA4494713.1"/>
    <property type="molecule type" value="Genomic_DNA"/>
</dbReference>
<comment type="subcellular location">
    <subcellularLocation>
        <location evidence="5">Cytoplasm</location>
    </subcellularLocation>
</comment>
<sequence>MSSAEYLHVGRLVGTHGIRGEVRVLSDTDFPEVRFAPGNQLLLLHRDLSDPLPLTVEKCRTHKSAYLLKFHEWDNINEAEPYKGGKLVVLKSDLAPVDEDKGEFYFHQIIGCRVMTTDGDMLGTVKEILPYPANDVWVVRSEENGKEILIPYIEDIVKEVDTENGRIMIEWMEGLG</sequence>
<evidence type="ECO:0000256" key="1">
    <source>
        <dbReference type="ARBA" id="ARBA00022490"/>
    </source>
</evidence>
<keyword evidence="3 5" id="KW-0698">rRNA processing</keyword>
<dbReference type="GO" id="GO:0006364">
    <property type="term" value="P:rRNA processing"/>
    <property type="evidence" value="ECO:0007669"/>
    <property type="project" value="UniProtKB-UniRule"/>
</dbReference>
<reference evidence="8 9" key="1">
    <citation type="submission" date="2020-07" db="EMBL/GenBank/DDBJ databases">
        <authorList>
            <person name="Feng H."/>
        </authorList>
    </citation>
    <scope>NUCLEOTIDE SEQUENCE [LARGE SCALE GENOMIC DNA]</scope>
    <source>
        <strain evidence="9">s-10</strain>
    </source>
</reference>
<accession>A0A7W1WRM9</accession>
<evidence type="ECO:0000313" key="9">
    <source>
        <dbReference type="Proteomes" id="UP000535491"/>
    </source>
</evidence>
<dbReference type="Pfam" id="PF01782">
    <property type="entry name" value="RimM"/>
    <property type="match status" value="1"/>
</dbReference>
<dbReference type="SUPFAM" id="SSF50346">
    <property type="entry name" value="PRC-barrel domain"/>
    <property type="match status" value="1"/>
</dbReference>
<dbReference type="RefSeq" id="WP_181751949.1">
    <property type="nucleotide sequence ID" value="NZ_JACEIQ010000009.1"/>
</dbReference>
<dbReference type="Gene3D" id="2.40.30.60">
    <property type="entry name" value="RimM"/>
    <property type="match status" value="1"/>
</dbReference>
<dbReference type="Proteomes" id="UP000535491">
    <property type="component" value="Unassembled WGS sequence"/>
</dbReference>
<evidence type="ECO:0000259" key="6">
    <source>
        <dbReference type="Pfam" id="PF01782"/>
    </source>
</evidence>
<comment type="function">
    <text evidence="5">An accessory protein needed during the final step in the assembly of 30S ribosomal subunit, possibly for assembly of the head region. Essential for efficient processing of 16S rRNA. May be needed both before and after RbfA during the maturation of 16S rRNA. It has affinity for free ribosomal 30S subunits but not for 70S ribosomes.</text>
</comment>
<dbReference type="InterPro" id="IPR011961">
    <property type="entry name" value="RimM"/>
</dbReference>
<protein>
    <recommendedName>
        <fullName evidence="5">Ribosome maturation factor RimM</fullName>
    </recommendedName>
</protein>
<dbReference type="InterPro" id="IPR009000">
    <property type="entry name" value="Transl_B-barrel_sf"/>
</dbReference>
<keyword evidence="9" id="KW-1185">Reference proteome</keyword>
<dbReference type="GO" id="GO:0042274">
    <property type="term" value="P:ribosomal small subunit biogenesis"/>
    <property type="evidence" value="ECO:0007669"/>
    <property type="project" value="UniProtKB-UniRule"/>
</dbReference>
<dbReference type="AlphaFoldDB" id="A0A7W1WRM9"/>
<dbReference type="Pfam" id="PF24986">
    <property type="entry name" value="PRC_RimM"/>
    <property type="match status" value="1"/>
</dbReference>
<name>A0A7W1WRM9_9BACL</name>
<dbReference type="GO" id="GO:0043022">
    <property type="term" value="F:ribosome binding"/>
    <property type="evidence" value="ECO:0007669"/>
    <property type="project" value="InterPro"/>
</dbReference>
<organism evidence="8 9">
    <name type="scientific">Paenactinomyces guangxiensis</name>
    <dbReference type="NCBI Taxonomy" id="1490290"/>
    <lineage>
        <taxon>Bacteria</taxon>
        <taxon>Bacillati</taxon>
        <taxon>Bacillota</taxon>
        <taxon>Bacilli</taxon>
        <taxon>Bacillales</taxon>
        <taxon>Thermoactinomycetaceae</taxon>
        <taxon>Paenactinomyces</taxon>
    </lineage>
</organism>
<dbReference type="PANTHER" id="PTHR33692">
    <property type="entry name" value="RIBOSOME MATURATION FACTOR RIMM"/>
    <property type="match status" value="1"/>
</dbReference>
<evidence type="ECO:0000256" key="2">
    <source>
        <dbReference type="ARBA" id="ARBA00022517"/>
    </source>
</evidence>
<comment type="similarity">
    <text evidence="5">Belongs to the RimM family.</text>
</comment>
<keyword evidence="4 5" id="KW-0143">Chaperone</keyword>
<feature type="domain" description="RimM N-terminal" evidence="6">
    <location>
        <begin position="9"/>
        <end position="92"/>
    </location>
</feature>
<comment type="domain">
    <text evidence="5">The PRC barrel domain binds ribosomal protein uS19.</text>
</comment>
<dbReference type="InterPro" id="IPR002676">
    <property type="entry name" value="RimM_N"/>
</dbReference>
<dbReference type="InterPro" id="IPR036976">
    <property type="entry name" value="RimM_N_sf"/>
</dbReference>
<dbReference type="InterPro" id="IPR056792">
    <property type="entry name" value="PRC_RimM"/>
</dbReference>
<dbReference type="GO" id="GO:0005737">
    <property type="term" value="C:cytoplasm"/>
    <property type="evidence" value="ECO:0007669"/>
    <property type="project" value="UniProtKB-SubCell"/>
</dbReference>
<proteinExistence type="inferred from homology"/>
<evidence type="ECO:0000256" key="4">
    <source>
        <dbReference type="ARBA" id="ARBA00023186"/>
    </source>
</evidence>
<dbReference type="PANTHER" id="PTHR33692:SF1">
    <property type="entry name" value="RIBOSOME MATURATION FACTOR RIMM"/>
    <property type="match status" value="1"/>
</dbReference>
<dbReference type="InterPro" id="IPR011033">
    <property type="entry name" value="PRC_barrel-like_sf"/>
</dbReference>
<dbReference type="SUPFAM" id="SSF50447">
    <property type="entry name" value="Translation proteins"/>
    <property type="match status" value="1"/>
</dbReference>
<dbReference type="NCBIfam" id="TIGR02273">
    <property type="entry name" value="16S_RimM"/>
    <property type="match status" value="1"/>
</dbReference>
<evidence type="ECO:0000313" key="8">
    <source>
        <dbReference type="EMBL" id="MBA4494713.1"/>
    </source>
</evidence>
<evidence type="ECO:0000256" key="5">
    <source>
        <dbReference type="HAMAP-Rule" id="MF_00014"/>
    </source>
</evidence>
<keyword evidence="1 5" id="KW-0963">Cytoplasm</keyword>
<keyword evidence="2 5" id="KW-0690">Ribosome biogenesis</keyword>
<dbReference type="Gene3D" id="2.30.30.240">
    <property type="entry name" value="PRC-barrel domain"/>
    <property type="match status" value="1"/>
</dbReference>
<evidence type="ECO:0000256" key="3">
    <source>
        <dbReference type="ARBA" id="ARBA00022552"/>
    </source>
</evidence>
<dbReference type="GO" id="GO:0005840">
    <property type="term" value="C:ribosome"/>
    <property type="evidence" value="ECO:0007669"/>
    <property type="project" value="InterPro"/>
</dbReference>
<dbReference type="HAMAP" id="MF_00014">
    <property type="entry name" value="Ribosome_mat_RimM"/>
    <property type="match status" value="1"/>
</dbReference>
<feature type="domain" description="Ribosome maturation factor RimM PRC barrel" evidence="7">
    <location>
        <begin position="107"/>
        <end position="175"/>
    </location>
</feature>
<gene>
    <name evidence="5 8" type="primary">rimM</name>
    <name evidence="8" type="ORF">H1191_10390</name>
</gene>